<organism evidence="1 2">
    <name type="scientific">Macacine gammaherpesvirus 4</name>
    <name type="common">Rhesus lymphocryptovirus</name>
    <dbReference type="NCBI Taxonomy" id="45455"/>
    <lineage>
        <taxon>Viruses</taxon>
        <taxon>Duplodnaviria</taxon>
        <taxon>Heunggongvirae</taxon>
        <taxon>Peploviricota</taxon>
        <taxon>Herviviricetes</taxon>
        <taxon>Herpesvirales</taxon>
        <taxon>Orthoherpesviridae</taxon>
        <taxon>Gammaherpesvirinae</taxon>
        <taxon>Lymphocryptovirus</taxon>
        <taxon>Lymphocryptovirus macacinegamma4</taxon>
    </lineage>
</organism>
<evidence type="ECO:0000313" key="1">
    <source>
        <dbReference type="EMBL" id="AAK95477.1"/>
    </source>
</evidence>
<dbReference type="KEGG" id="vg:2949812"/>
<reference evidence="1 2" key="5">
    <citation type="journal article" date="2002" name="J. Virol.">
        <title>Complete nucleotide sequence of the rhesus lymphocryptovirus: genetic validation for an Epstein-Barr virus animal model.</title>
        <authorList>
            <person name="Rivailler P."/>
            <person name="Jiang H."/>
            <person name="Cho Y.G."/>
            <person name="Quink C."/>
            <person name="Wang F."/>
        </authorList>
    </citation>
    <scope>NUCLEOTIDE SEQUENCE [LARGE SCALE GENOMIC DNA]</scope>
    <source>
        <strain evidence="1 2">LCL8664</strain>
    </source>
</reference>
<reference evidence="1 2" key="2">
    <citation type="journal article" date="1999" name="J. Virol.">
        <title>Strong selective pressure for evolution of an Epstein-Barr virus LMP2B homologue in the rhesus lymphocryptovirus.</title>
        <authorList>
            <person name="Rivailler P."/>
            <person name="Quink C."/>
            <person name="Wang F."/>
        </authorList>
    </citation>
    <scope>NUCLEOTIDE SEQUENCE [LARGE SCALE GENOMIC DNA]</scope>
    <source>
        <strain evidence="1 2">LCL8664</strain>
    </source>
</reference>
<evidence type="ECO:0000313" key="2">
    <source>
        <dbReference type="Proteomes" id="UP000201521"/>
    </source>
</evidence>
<dbReference type="RefSeq" id="YP_068011.1">
    <property type="nucleotide sequence ID" value="NC_006146.1"/>
</dbReference>
<reference evidence="1 2" key="4">
    <citation type="journal article" date="2000" name="J. Virol.">
        <title>Structural, functional, and genetic comparisons of Epstein-Barr virus nuclear antigen 3A, 3B, and 3C homologues encoded by the rhesus lymphocryptovirus.</title>
        <authorList>
            <person name="Jiang H."/>
            <person name="Cho Y.G."/>
            <person name="Wang F."/>
        </authorList>
    </citation>
    <scope>NUCLEOTIDE SEQUENCE [LARGE SCALE GENOMIC DNA]</scope>
    <source>
        <strain evidence="1 2">LCL8664</strain>
    </source>
</reference>
<proteinExistence type="predicted"/>
<accession>Q8UZD3</accession>
<reference evidence="1 2" key="1">
    <citation type="journal article" date="1996" name="J. Virol.">
        <title>Comparative analysis identifies conserved tumor necrosis factor receptor-associated factor 3 binding sites in the human and simian Epstein-Barr virus oncogene LMP1.</title>
        <authorList>
            <person name="Franken M."/>
            <person name="Devergne O."/>
            <person name="Rosenzweig M."/>
            <person name="Annis B."/>
            <person name="Kieff E."/>
            <person name="Wang F."/>
        </authorList>
    </citation>
    <scope>NUCLEOTIDE SEQUENCE [LARGE SCALE GENOMIC DNA]</scope>
    <source>
        <strain evidence="1 2">LCL8664</strain>
    </source>
</reference>
<dbReference type="GeneID" id="2949812"/>
<dbReference type="EMBL" id="AY037858">
    <property type="protein sequence ID" value="AAK95477.1"/>
    <property type="molecule type" value="Genomic_DNA"/>
</dbReference>
<reference evidence="1 2" key="3">
    <citation type="journal article" date="2000" name="J. Clin. Microbiol.">
        <title>Cloning of the rhesus lymphocryptovirus viral capsid antigen and Epstein-Barr virus-encoded small RNA homologues and use in diagnosis of acute and persistent infections.</title>
        <authorList>
            <person name="Rao P."/>
            <person name="Jiang H."/>
            <person name="Wang F."/>
        </authorList>
    </citation>
    <scope>NUCLEOTIDE SEQUENCE [LARGE SCALE GENOMIC DNA]</scope>
    <source>
        <strain evidence="1 2">LCL8664</strain>
    </source>
</reference>
<dbReference type="Proteomes" id="UP000201521">
    <property type="component" value="Segment"/>
</dbReference>
<name>Q8UZD3_9GAMA</name>
<protein>
    <submittedName>
        <fullName evidence="1">BARF0</fullName>
    </submittedName>
</protein>
<sequence length="161" mass="17669">MAARVPVEQLRELRHLRGHGREDAVVVQLPGCPLGLPRPRARDRALLRPGRPLLPLSRQQVPEPRLPDLVLKEPRDRLRIHRDRQVVAGDAGPLGRGRGAVVGQHHELPHAAPAGHRGDVEARVRDGAHAPKAAQQLQGPVQALQPHAVRHAIKHAIDSLH</sequence>
<keyword evidence="2" id="KW-1185">Reference proteome</keyword>